<dbReference type="Pfam" id="PF07714">
    <property type="entry name" value="PK_Tyr_Ser-Thr"/>
    <property type="match status" value="1"/>
</dbReference>
<dbReference type="PANTHER" id="PTHR43628">
    <property type="entry name" value="ACTIVATOR OF C KINASE PROTEIN 1-RELATED"/>
    <property type="match status" value="1"/>
</dbReference>
<keyword evidence="3" id="KW-1185">Reference proteome</keyword>
<dbReference type="Gene3D" id="1.10.510.10">
    <property type="entry name" value="Transferase(Phosphotransferase) domain 1"/>
    <property type="match status" value="1"/>
</dbReference>
<dbReference type="OrthoDB" id="5979581at2759"/>
<gene>
    <name evidence="2" type="ORF">C2G38_2029183</name>
</gene>
<keyword evidence="2" id="KW-0418">Kinase</keyword>
<name>A0A397W0X4_9GLOM</name>
<dbReference type="Proteomes" id="UP000266673">
    <property type="component" value="Unassembled WGS sequence"/>
</dbReference>
<feature type="domain" description="Protein kinase" evidence="1">
    <location>
        <begin position="146"/>
        <end position="324"/>
    </location>
</feature>
<keyword evidence="2" id="KW-0808">Transferase</keyword>
<dbReference type="AlphaFoldDB" id="A0A397W0X4"/>
<dbReference type="InterPro" id="IPR011990">
    <property type="entry name" value="TPR-like_helical_dom_sf"/>
</dbReference>
<evidence type="ECO:0000259" key="1">
    <source>
        <dbReference type="PROSITE" id="PS50011"/>
    </source>
</evidence>
<reference evidence="2 3" key="1">
    <citation type="submission" date="2018-06" db="EMBL/GenBank/DDBJ databases">
        <title>Comparative genomics reveals the genomic features of Rhizophagus irregularis, R. cerebriforme, R. diaphanum and Gigaspora rosea, and their symbiotic lifestyle signature.</title>
        <authorList>
            <person name="Morin E."/>
            <person name="San Clemente H."/>
            <person name="Chen E.C.H."/>
            <person name="De La Providencia I."/>
            <person name="Hainaut M."/>
            <person name="Kuo A."/>
            <person name="Kohler A."/>
            <person name="Murat C."/>
            <person name="Tang N."/>
            <person name="Roy S."/>
            <person name="Loubradou J."/>
            <person name="Henrissat B."/>
            <person name="Grigoriev I.V."/>
            <person name="Corradi N."/>
            <person name="Roux C."/>
            <person name="Martin F.M."/>
        </authorList>
    </citation>
    <scope>NUCLEOTIDE SEQUENCE [LARGE SCALE GENOMIC DNA]</scope>
    <source>
        <strain evidence="2 3">DAOM 194757</strain>
    </source>
</reference>
<accession>A0A397W0X4</accession>
<dbReference type="SMART" id="SM00671">
    <property type="entry name" value="SEL1"/>
    <property type="match status" value="4"/>
</dbReference>
<proteinExistence type="predicted"/>
<dbReference type="SUPFAM" id="SSF81901">
    <property type="entry name" value="HCP-like"/>
    <property type="match status" value="1"/>
</dbReference>
<dbReference type="InterPro" id="IPR052945">
    <property type="entry name" value="Mitotic_Regulator"/>
</dbReference>
<dbReference type="InterPro" id="IPR006597">
    <property type="entry name" value="Sel1-like"/>
</dbReference>
<evidence type="ECO:0000313" key="3">
    <source>
        <dbReference type="Proteomes" id="UP000266673"/>
    </source>
</evidence>
<evidence type="ECO:0000313" key="2">
    <source>
        <dbReference type="EMBL" id="RIB27682.1"/>
    </source>
</evidence>
<sequence>MGNAISTCNVGYFYHSGIGVKKDEHKALIYYQKAAEMGDFAETDNAAGIISVGHCYQHGIGVEKDDHMAFISYRRSVEMGNAVAICFVGYCYQHGVEVEKDEHKAFIYYQNVAEIGNGEGILKVAEGYRSGIGITRDLNKAKYWYQRDIKMFGKGGFATVYHARWNHKREYVYRSVTLKLLNKSNNYHEEFIRELKAYCDIGLNDPTFLKCFGISKDNVSKDYILVMEYAHYGNLRQNLHTIAQLDWKDKLNLLQCIASDLLIIHSHDLIHRDLHSGNILQDNLKSAYIADLGFSIAALKSKSNGIYGILRYIAPEVLKKTNIY</sequence>
<dbReference type="InterPro" id="IPR011009">
    <property type="entry name" value="Kinase-like_dom_sf"/>
</dbReference>
<protein>
    <submittedName>
        <fullName evidence="2">Kinase-like domain-containing protein</fullName>
    </submittedName>
</protein>
<dbReference type="PROSITE" id="PS50011">
    <property type="entry name" value="PROTEIN_KINASE_DOM"/>
    <property type="match status" value="1"/>
</dbReference>
<comment type="caution">
    <text evidence="2">The sequence shown here is derived from an EMBL/GenBank/DDBJ whole genome shotgun (WGS) entry which is preliminary data.</text>
</comment>
<dbReference type="SUPFAM" id="SSF56112">
    <property type="entry name" value="Protein kinase-like (PK-like)"/>
    <property type="match status" value="1"/>
</dbReference>
<dbReference type="Pfam" id="PF08238">
    <property type="entry name" value="Sel1"/>
    <property type="match status" value="4"/>
</dbReference>
<dbReference type="InterPro" id="IPR000719">
    <property type="entry name" value="Prot_kinase_dom"/>
</dbReference>
<dbReference type="Gene3D" id="1.25.40.10">
    <property type="entry name" value="Tetratricopeptide repeat domain"/>
    <property type="match status" value="2"/>
</dbReference>
<dbReference type="InterPro" id="IPR001245">
    <property type="entry name" value="Ser-Thr/Tyr_kinase_cat_dom"/>
</dbReference>
<dbReference type="STRING" id="44941.A0A397W0X4"/>
<dbReference type="GO" id="GO:0004672">
    <property type="term" value="F:protein kinase activity"/>
    <property type="evidence" value="ECO:0007669"/>
    <property type="project" value="InterPro"/>
</dbReference>
<organism evidence="2 3">
    <name type="scientific">Gigaspora rosea</name>
    <dbReference type="NCBI Taxonomy" id="44941"/>
    <lineage>
        <taxon>Eukaryota</taxon>
        <taxon>Fungi</taxon>
        <taxon>Fungi incertae sedis</taxon>
        <taxon>Mucoromycota</taxon>
        <taxon>Glomeromycotina</taxon>
        <taxon>Glomeromycetes</taxon>
        <taxon>Diversisporales</taxon>
        <taxon>Gigasporaceae</taxon>
        <taxon>Gigaspora</taxon>
    </lineage>
</organism>
<dbReference type="EMBL" id="QKWP01000091">
    <property type="protein sequence ID" value="RIB27682.1"/>
    <property type="molecule type" value="Genomic_DNA"/>
</dbReference>
<dbReference type="GO" id="GO:0005524">
    <property type="term" value="F:ATP binding"/>
    <property type="evidence" value="ECO:0007669"/>
    <property type="project" value="InterPro"/>
</dbReference>
<dbReference type="PANTHER" id="PTHR43628:SF1">
    <property type="entry name" value="CHITIN SYNTHASE REGULATORY FACTOR 2-RELATED"/>
    <property type="match status" value="1"/>
</dbReference>